<feature type="non-terminal residue" evidence="2">
    <location>
        <position position="1"/>
    </location>
</feature>
<feature type="compositionally biased region" description="Low complexity" evidence="1">
    <location>
        <begin position="32"/>
        <end position="42"/>
    </location>
</feature>
<sequence length="526" mass="53935">APMPARSAVNEASPHVGGDGVWGGGFGGAGAGSVKTVSSSGRSGRRRPVSRNPTPERLMAGLTRRLDSLISPGGDMPQWDAAAREGQRSRQASGAASLVGRLGAGVVHRIAPGSKKAIAQQQSASLLDGTLCFRGFRVRCGMHSGLEEGRDLHWAKVGGRRAYSGPAMALAKAVSDLVPGGMVLLTADTFERLQPWPNSEALPGAIIWSRGRFRVGVGEATGTVAPLREVDLYQLLSPQLLARQPALERKPWRGAEQVLPGVLSAPLGRLALVLVQVAGVQVLRSWNSEVTAAALQVFGSVAAEMLPAWGGFPATMDLQCGTLLAAFREPALALGFMHALIDVLQDAEWPPELLTHELGEPLVVPVGGGGSGVGGVGGGGGGSIHGISTHADGVGPMMPVISMSVSGTAPGGAAAEPSGSLFRGLRIRCVADVASVRVDLGCATAAALYEARDPKALKALRRMLAFARMGSVLCSGLLVSEVLSGPPTALAALHDLLAFAPMVTAATAPAPAPAQAPWQLSPLPTP</sequence>
<evidence type="ECO:0008006" key="4">
    <source>
        <dbReference type="Google" id="ProtNLM"/>
    </source>
</evidence>
<evidence type="ECO:0000313" key="3">
    <source>
        <dbReference type="Proteomes" id="UP000722791"/>
    </source>
</evidence>
<dbReference type="AlphaFoldDB" id="A0A8J4GEE7"/>
<evidence type="ECO:0000256" key="1">
    <source>
        <dbReference type="SAM" id="MobiDB-lite"/>
    </source>
</evidence>
<dbReference type="InterPro" id="IPR029787">
    <property type="entry name" value="Nucleotide_cyclase"/>
</dbReference>
<feature type="region of interest" description="Disordered" evidence="1">
    <location>
        <begin position="1"/>
        <end position="55"/>
    </location>
</feature>
<organism evidence="2 3">
    <name type="scientific">Volvox reticuliferus</name>
    <dbReference type="NCBI Taxonomy" id="1737510"/>
    <lineage>
        <taxon>Eukaryota</taxon>
        <taxon>Viridiplantae</taxon>
        <taxon>Chlorophyta</taxon>
        <taxon>core chlorophytes</taxon>
        <taxon>Chlorophyceae</taxon>
        <taxon>CS clade</taxon>
        <taxon>Chlamydomonadales</taxon>
        <taxon>Volvocaceae</taxon>
        <taxon>Volvox</taxon>
    </lineage>
</organism>
<proteinExistence type="predicted"/>
<protein>
    <recommendedName>
        <fullName evidence="4">Guanylate cyclase domain-containing protein</fullName>
    </recommendedName>
</protein>
<dbReference type="SUPFAM" id="SSF55073">
    <property type="entry name" value="Nucleotide cyclase"/>
    <property type="match status" value="2"/>
</dbReference>
<dbReference type="PANTHER" id="PTHR43081:SF1">
    <property type="entry name" value="ADENYLATE CYCLASE, TERMINAL-DIFFERENTIATION SPECIFIC"/>
    <property type="match status" value="1"/>
</dbReference>
<reference evidence="2" key="1">
    <citation type="journal article" date="2021" name="Proc. Natl. Acad. Sci. U.S.A.">
        <title>Three genomes in the algal genus Volvox reveal the fate of a haploid sex-determining region after a transition to homothallism.</title>
        <authorList>
            <person name="Yamamoto K."/>
            <person name="Hamaji T."/>
            <person name="Kawai-Toyooka H."/>
            <person name="Matsuzaki R."/>
            <person name="Takahashi F."/>
            <person name="Nishimura Y."/>
            <person name="Kawachi M."/>
            <person name="Noguchi H."/>
            <person name="Minakuchi Y."/>
            <person name="Umen J.G."/>
            <person name="Toyoda A."/>
            <person name="Nozaki H."/>
        </authorList>
    </citation>
    <scope>NUCLEOTIDE SEQUENCE</scope>
    <source>
        <strain evidence="2">NIES-3785</strain>
    </source>
</reference>
<dbReference type="InterPro" id="IPR050697">
    <property type="entry name" value="Adenylyl/Guanylyl_Cyclase_3/4"/>
</dbReference>
<gene>
    <name evidence="2" type="ORF">Vretimale_9726</name>
</gene>
<comment type="caution">
    <text evidence="2">The sequence shown here is derived from an EMBL/GenBank/DDBJ whole genome shotgun (WGS) entry which is preliminary data.</text>
</comment>
<evidence type="ECO:0000313" key="2">
    <source>
        <dbReference type="EMBL" id="GIM05274.1"/>
    </source>
</evidence>
<dbReference type="EMBL" id="BNCQ01000018">
    <property type="protein sequence ID" value="GIM05274.1"/>
    <property type="molecule type" value="Genomic_DNA"/>
</dbReference>
<name>A0A8J4GEE7_9CHLO</name>
<dbReference type="Gene3D" id="3.30.70.1230">
    <property type="entry name" value="Nucleotide cyclase"/>
    <property type="match status" value="2"/>
</dbReference>
<dbReference type="Proteomes" id="UP000722791">
    <property type="component" value="Unassembled WGS sequence"/>
</dbReference>
<dbReference type="PANTHER" id="PTHR43081">
    <property type="entry name" value="ADENYLATE CYCLASE, TERMINAL-DIFFERENTIATION SPECIFIC-RELATED"/>
    <property type="match status" value="1"/>
</dbReference>
<feature type="non-terminal residue" evidence="2">
    <location>
        <position position="526"/>
    </location>
</feature>
<feature type="compositionally biased region" description="Gly residues" evidence="1">
    <location>
        <begin position="17"/>
        <end position="31"/>
    </location>
</feature>
<accession>A0A8J4GEE7</accession>